<feature type="compositionally biased region" description="Gly residues" evidence="1">
    <location>
        <begin position="255"/>
        <end position="267"/>
    </location>
</feature>
<evidence type="ECO:0000256" key="2">
    <source>
        <dbReference type="SAM" id="Phobius"/>
    </source>
</evidence>
<evidence type="ECO:0000256" key="1">
    <source>
        <dbReference type="SAM" id="MobiDB-lite"/>
    </source>
</evidence>
<keyword evidence="4" id="KW-1185">Reference proteome</keyword>
<dbReference type="PANTHER" id="PTHR35519">
    <property type="entry name" value="MEMBRANE PROTEINS"/>
    <property type="match status" value="1"/>
</dbReference>
<feature type="transmembrane region" description="Helical" evidence="2">
    <location>
        <begin position="87"/>
        <end position="112"/>
    </location>
</feature>
<gene>
    <name evidence="3" type="ORF">LTR36_001939</name>
</gene>
<evidence type="ECO:0000313" key="3">
    <source>
        <dbReference type="EMBL" id="KAK4546262.1"/>
    </source>
</evidence>
<dbReference type="EMBL" id="JAVFHQ010000015">
    <property type="protein sequence ID" value="KAK4546262.1"/>
    <property type="molecule type" value="Genomic_DNA"/>
</dbReference>
<dbReference type="Pfam" id="PF13430">
    <property type="entry name" value="DUF4112"/>
    <property type="match status" value="1"/>
</dbReference>
<protein>
    <submittedName>
        <fullName evidence="3">Uncharacterized protein</fullName>
    </submittedName>
</protein>
<comment type="caution">
    <text evidence="3">The sequence shown here is derived from an EMBL/GenBank/DDBJ whole genome shotgun (WGS) entry which is preliminary data.</text>
</comment>
<accession>A0AAV9JLR8</accession>
<feature type="transmembrane region" description="Helical" evidence="2">
    <location>
        <begin position="132"/>
        <end position="154"/>
    </location>
</feature>
<name>A0AAV9JLR8_9PEZI</name>
<reference evidence="3 4" key="1">
    <citation type="submission" date="2021-11" db="EMBL/GenBank/DDBJ databases">
        <title>Black yeast isolated from Biological Soil Crust.</title>
        <authorList>
            <person name="Kurbessoian T."/>
        </authorList>
    </citation>
    <scope>NUCLEOTIDE SEQUENCE [LARGE SCALE GENOMIC DNA]</scope>
    <source>
        <strain evidence="3 4">CCFEE 5522</strain>
    </source>
</reference>
<proteinExistence type="predicted"/>
<dbReference type="PANTHER" id="PTHR35519:SF2">
    <property type="entry name" value="PH DOMAIN PROTEIN"/>
    <property type="match status" value="1"/>
</dbReference>
<feature type="compositionally biased region" description="Basic and acidic residues" evidence="1">
    <location>
        <begin position="174"/>
        <end position="192"/>
    </location>
</feature>
<sequence>MTAAVGKYAANKLLGKQMKKYQAKNVETGADPYFALIEDPKRPGKTKKVKKQIPAYIPEHDAMILARVRKAAYRLDMSLFNLFGIRFGWEAVIGLVPMAGDAVGVALAYLLFMQCCKVDGGLPSSVKTRMLINIALDFAVGLVPILGDLADAVFKCNTKNLRLLERYLDDKHKPSAARRDERDLPTAGVDREKRRKNRQSGIYHPADPPPATAFEDFSDEEDERRQFVREQAAADPVRRPAPARAPEERRDNAGTGTGNGGGGGGWFSGITSGGSRREQPPTQRAPANNAAMRQETGSVRR</sequence>
<organism evidence="3 4">
    <name type="scientific">Oleoguttula mirabilis</name>
    <dbReference type="NCBI Taxonomy" id="1507867"/>
    <lineage>
        <taxon>Eukaryota</taxon>
        <taxon>Fungi</taxon>
        <taxon>Dikarya</taxon>
        <taxon>Ascomycota</taxon>
        <taxon>Pezizomycotina</taxon>
        <taxon>Dothideomycetes</taxon>
        <taxon>Dothideomycetidae</taxon>
        <taxon>Mycosphaerellales</taxon>
        <taxon>Teratosphaeriaceae</taxon>
        <taxon>Oleoguttula</taxon>
    </lineage>
</organism>
<dbReference type="AlphaFoldDB" id="A0AAV9JLR8"/>
<dbReference type="Proteomes" id="UP001324427">
    <property type="component" value="Unassembled WGS sequence"/>
</dbReference>
<feature type="region of interest" description="Disordered" evidence="1">
    <location>
        <begin position="174"/>
        <end position="301"/>
    </location>
</feature>
<dbReference type="InterPro" id="IPR025187">
    <property type="entry name" value="DUF4112"/>
</dbReference>
<evidence type="ECO:0000313" key="4">
    <source>
        <dbReference type="Proteomes" id="UP001324427"/>
    </source>
</evidence>
<keyword evidence="2" id="KW-0812">Transmembrane</keyword>
<keyword evidence="2" id="KW-0472">Membrane</keyword>
<keyword evidence="2" id="KW-1133">Transmembrane helix</keyword>